<evidence type="ECO:0000313" key="1">
    <source>
        <dbReference type="EMBL" id="SFC39978.1"/>
    </source>
</evidence>
<evidence type="ECO:0008006" key="3">
    <source>
        <dbReference type="Google" id="ProtNLM"/>
    </source>
</evidence>
<dbReference type="RefSeq" id="WP_143079469.1">
    <property type="nucleotide sequence ID" value="NZ_FOLT01000006.1"/>
</dbReference>
<reference evidence="2" key="1">
    <citation type="submission" date="2016-10" db="EMBL/GenBank/DDBJ databases">
        <authorList>
            <person name="Varghese N."/>
            <person name="Submissions S."/>
        </authorList>
    </citation>
    <scope>NUCLEOTIDE SEQUENCE [LARGE SCALE GENOMIC DNA]</scope>
    <source>
        <strain evidence="2">DSM 23664</strain>
    </source>
</reference>
<dbReference type="AlphaFoldDB" id="A0A1I1J010"/>
<dbReference type="STRING" id="753702.SAMN04488102_10648"/>
<dbReference type="OrthoDB" id="2166733at2"/>
<evidence type="ECO:0000313" key="2">
    <source>
        <dbReference type="Proteomes" id="UP000199612"/>
    </source>
</evidence>
<sequence>MTHKAAFKSKEHELFIMLKRLNDWQSETDMAIDAAYAVLEANQESLARLSQMDAQLSFQELRSFTEKHEKVFEAMIVKQKELIQFIKYESSQRTTQLSQMNHKSKAVKSYMNNEKSLFIDRDM</sequence>
<organism evidence="1 2">
    <name type="scientific">Alkalibacterium subtropicum</name>
    <dbReference type="NCBI Taxonomy" id="753702"/>
    <lineage>
        <taxon>Bacteria</taxon>
        <taxon>Bacillati</taxon>
        <taxon>Bacillota</taxon>
        <taxon>Bacilli</taxon>
        <taxon>Lactobacillales</taxon>
        <taxon>Carnobacteriaceae</taxon>
        <taxon>Alkalibacterium</taxon>
    </lineage>
</organism>
<name>A0A1I1J010_9LACT</name>
<gene>
    <name evidence="1" type="ORF">SAMN04488102_10648</name>
</gene>
<dbReference type="Proteomes" id="UP000199612">
    <property type="component" value="Unassembled WGS sequence"/>
</dbReference>
<keyword evidence="2" id="KW-1185">Reference proteome</keyword>
<protein>
    <recommendedName>
        <fullName evidence="3">Flagellar protein FliT</fullName>
    </recommendedName>
</protein>
<accession>A0A1I1J010</accession>
<proteinExistence type="predicted"/>
<dbReference type="EMBL" id="FOLT01000006">
    <property type="protein sequence ID" value="SFC39978.1"/>
    <property type="molecule type" value="Genomic_DNA"/>
</dbReference>